<accession>A0ACB6ZQY7</accession>
<comment type="caution">
    <text evidence="1">The sequence shown here is derived from an EMBL/GenBank/DDBJ whole genome shotgun (WGS) entry which is preliminary data.</text>
</comment>
<dbReference type="Proteomes" id="UP000886501">
    <property type="component" value="Unassembled WGS sequence"/>
</dbReference>
<evidence type="ECO:0000313" key="2">
    <source>
        <dbReference type="Proteomes" id="UP000886501"/>
    </source>
</evidence>
<reference evidence="1" key="1">
    <citation type="submission" date="2019-10" db="EMBL/GenBank/DDBJ databases">
        <authorList>
            <consortium name="DOE Joint Genome Institute"/>
            <person name="Kuo A."/>
            <person name="Miyauchi S."/>
            <person name="Kiss E."/>
            <person name="Drula E."/>
            <person name="Kohler A."/>
            <person name="Sanchez-Garcia M."/>
            <person name="Andreopoulos B."/>
            <person name="Barry K.W."/>
            <person name="Bonito G."/>
            <person name="Buee M."/>
            <person name="Carver A."/>
            <person name="Chen C."/>
            <person name="Cichocki N."/>
            <person name="Clum A."/>
            <person name="Culley D."/>
            <person name="Crous P.W."/>
            <person name="Fauchery L."/>
            <person name="Girlanda M."/>
            <person name="Hayes R."/>
            <person name="Keri Z."/>
            <person name="Labutti K."/>
            <person name="Lipzen A."/>
            <person name="Lombard V."/>
            <person name="Magnuson J."/>
            <person name="Maillard F."/>
            <person name="Morin E."/>
            <person name="Murat C."/>
            <person name="Nolan M."/>
            <person name="Ohm R."/>
            <person name="Pangilinan J."/>
            <person name="Pereira M."/>
            <person name="Perotto S."/>
            <person name="Peter M."/>
            <person name="Riley R."/>
            <person name="Sitrit Y."/>
            <person name="Stielow B."/>
            <person name="Szollosi G."/>
            <person name="Zifcakova L."/>
            <person name="Stursova M."/>
            <person name="Spatafora J.W."/>
            <person name="Tedersoo L."/>
            <person name="Vaario L.-M."/>
            <person name="Yamada A."/>
            <person name="Yan M."/>
            <person name="Wang P."/>
            <person name="Xu J."/>
            <person name="Bruns T."/>
            <person name="Baldrian P."/>
            <person name="Vilgalys R."/>
            <person name="Henrissat B."/>
            <person name="Grigoriev I.V."/>
            <person name="Hibbett D."/>
            <person name="Nagy L.G."/>
            <person name="Martin F.M."/>
        </authorList>
    </citation>
    <scope>NUCLEOTIDE SEQUENCE</scope>
    <source>
        <strain evidence="1">P2</strain>
    </source>
</reference>
<protein>
    <submittedName>
        <fullName evidence="1">Uncharacterized protein</fullName>
    </submittedName>
</protein>
<gene>
    <name evidence="1" type="ORF">BDM02DRAFT_3162264</name>
</gene>
<name>A0ACB6ZQY7_THEGA</name>
<reference evidence="1" key="2">
    <citation type="journal article" date="2020" name="Nat. Commun.">
        <title>Large-scale genome sequencing of mycorrhizal fungi provides insights into the early evolution of symbiotic traits.</title>
        <authorList>
            <person name="Miyauchi S."/>
            <person name="Kiss E."/>
            <person name="Kuo A."/>
            <person name="Drula E."/>
            <person name="Kohler A."/>
            <person name="Sanchez-Garcia M."/>
            <person name="Morin E."/>
            <person name="Andreopoulos B."/>
            <person name="Barry K.W."/>
            <person name="Bonito G."/>
            <person name="Buee M."/>
            <person name="Carver A."/>
            <person name="Chen C."/>
            <person name="Cichocki N."/>
            <person name="Clum A."/>
            <person name="Culley D."/>
            <person name="Crous P.W."/>
            <person name="Fauchery L."/>
            <person name="Girlanda M."/>
            <person name="Hayes R.D."/>
            <person name="Keri Z."/>
            <person name="LaButti K."/>
            <person name="Lipzen A."/>
            <person name="Lombard V."/>
            <person name="Magnuson J."/>
            <person name="Maillard F."/>
            <person name="Murat C."/>
            <person name="Nolan M."/>
            <person name="Ohm R.A."/>
            <person name="Pangilinan J."/>
            <person name="Pereira M.F."/>
            <person name="Perotto S."/>
            <person name="Peter M."/>
            <person name="Pfister S."/>
            <person name="Riley R."/>
            <person name="Sitrit Y."/>
            <person name="Stielow J.B."/>
            <person name="Szollosi G."/>
            <person name="Zifcakova L."/>
            <person name="Stursova M."/>
            <person name="Spatafora J.W."/>
            <person name="Tedersoo L."/>
            <person name="Vaario L.M."/>
            <person name="Yamada A."/>
            <person name="Yan M."/>
            <person name="Wang P."/>
            <person name="Xu J."/>
            <person name="Bruns T."/>
            <person name="Baldrian P."/>
            <person name="Vilgalys R."/>
            <person name="Dunand C."/>
            <person name="Henrissat B."/>
            <person name="Grigoriev I.V."/>
            <person name="Hibbett D."/>
            <person name="Nagy L.G."/>
            <person name="Martin F.M."/>
        </authorList>
    </citation>
    <scope>NUCLEOTIDE SEQUENCE</scope>
    <source>
        <strain evidence="1">P2</strain>
    </source>
</reference>
<proteinExistence type="predicted"/>
<keyword evidence="2" id="KW-1185">Reference proteome</keyword>
<dbReference type="EMBL" id="MU117972">
    <property type="protein sequence ID" value="KAF9651866.1"/>
    <property type="molecule type" value="Genomic_DNA"/>
</dbReference>
<organism evidence="1 2">
    <name type="scientific">Thelephora ganbajun</name>
    <name type="common">Ganba fungus</name>
    <dbReference type="NCBI Taxonomy" id="370292"/>
    <lineage>
        <taxon>Eukaryota</taxon>
        <taxon>Fungi</taxon>
        <taxon>Dikarya</taxon>
        <taxon>Basidiomycota</taxon>
        <taxon>Agaricomycotina</taxon>
        <taxon>Agaricomycetes</taxon>
        <taxon>Thelephorales</taxon>
        <taxon>Thelephoraceae</taxon>
        <taxon>Thelephora</taxon>
    </lineage>
</organism>
<evidence type="ECO:0000313" key="1">
    <source>
        <dbReference type="EMBL" id="KAF9651866.1"/>
    </source>
</evidence>
<sequence>MLRALLHSSRPLLTRVRQLTIQLPANRIHPHPHNHVHPRQNLMLTRGMKVRSSVKIMCDGCSVVRRKGRVYILCSKNPKHKQVRLGVFVPVIY</sequence>